<dbReference type="PANTHER" id="PTHR36456:SF1">
    <property type="entry name" value="UPF0232 PROTEIN SCO3875"/>
    <property type="match status" value="1"/>
</dbReference>
<sequence>MRKKYEENARSGERSLKSAITEMLNTYNLKRKYDAANVIASWEKLMGKTIANRTGKIFVKKQVLFVEIQSAPLKHELNMSKSKILDIFKREFGEGVVDEVIFM</sequence>
<keyword evidence="2" id="KW-1185">Reference proteome</keyword>
<dbReference type="eggNOG" id="COG5512">
    <property type="taxonomic scope" value="Bacteria"/>
</dbReference>
<gene>
    <name evidence="1" type="ORF">C900_04667</name>
</gene>
<proteinExistence type="predicted"/>
<dbReference type="Pfam" id="PF05258">
    <property type="entry name" value="DciA"/>
    <property type="match status" value="1"/>
</dbReference>
<dbReference type="OrthoDB" id="9796545at2"/>
<dbReference type="STRING" id="1237149.C900_04667"/>
<comment type="caution">
    <text evidence="1">The sequence shown here is derived from an EMBL/GenBank/DDBJ whole genome shotgun (WGS) entry which is preliminary data.</text>
</comment>
<dbReference type="PANTHER" id="PTHR36456">
    <property type="entry name" value="UPF0232 PROTEIN SCO3875"/>
    <property type="match status" value="1"/>
</dbReference>
<dbReference type="Proteomes" id="UP000011135">
    <property type="component" value="Unassembled WGS sequence"/>
</dbReference>
<evidence type="ECO:0000313" key="2">
    <source>
        <dbReference type="Proteomes" id="UP000011135"/>
    </source>
</evidence>
<dbReference type="InterPro" id="IPR007922">
    <property type="entry name" value="DciA-like"/>
</dbReference>
<evidence type="ECO:0008006" key="3">
    <source>
        <dbReference type="Google" id="ProtNLM"/>
    </source>
</evidence>
<accession>L8JLJ7</accession>
<dbReference type="EMBL" id="AMZN01000069">
    <property type="protein sequence ID" value="ELR69690.1"/>
    <property type="molecule type" value="Genomic_DNA"/>
</dbReference>
<organism evidence="1 2">
    <name type="scientific">Fulvivirga imtechensis AK7</name>
    <dbReference type="NCBI Taxonomy" id="1237149"/>
    <lineage>
        <taxon>Bacteria</taxon>
        <taxon>Pseudomonadati</taxon>
        <taxon>Bacteroidota</taxon>
        <taxon>Cytophagia</taxon>
        <taxon>Cytophagales</taxon>
        <taxon>Fulvivirgaceae</taxon>
        <taxon>Fulvivirga</taxon>
    </lineage>
</organism>
<dbReference type="AlphaFoldDB" id="L8JLJ7"/>
<evidence type="ECO:0000313" key="1">
    <source>
        <dbReference type="EMBL" id="ELR69690.1"/>
    </source>
</evidence>
<name>L8JLJ7_9BACT</name>
<reference evidence="1 2" key="1">
    <citation type="submission" date="2012-12" db="EMBL/GenBank/DDBJ databases">
        <title>Genome assembly of Fulvivirga imtechensis AK7.</title>
        <authorList>
            <person name="Nupur N."/>
            <person name="Khatri I."/>
            <person name="Kumar R."/>
            <person name="Subramanian S."/>
            <person name="Pinnaka A."/>
        </authorList>
    </citation>
    <scope>NUCLEOTIDE SEQUENCE [LARGE SCALE GENOMIC DNA]</scope>
    <source>
        <strain evidence="1 2">AK7</strain>
    </source>
</reference>
<protein>
    <recommendedName>
        <fullName evidence="3">DUF721 domain-containing protein</fullName>
    </recommendedName>
</protein>